<keyword evidence="2" id="KW-1133">Transmembrane helix</keyword>
<dbReference type="CDD" id="cd00276">
    <property type="entry name" value="C2B_Synaptotagmin"/>
    <property type="match status" value="1"/>
</dbReference>
<dbReference type="GO" id="GO:0000149">
    <property type="term" value="F:SNARE binding"/>
    <property type="evidence" value="ECO:0007669"/>
    <property type="project" value="TreeGrafter"/>
</dbReference>
<dbReference type="PANTHER" id="PTHR10024:SF374">
    <property type="entry name" value="C2 DOMAIN-CONTAINING PROTEIN"/>
    <property type="match status" value="1"/>
</dbReference>
<dbReference type="OrthoDB" id="270970at2759"/>
<feature type="domain" description="C2" evidence="3">
    <location>
        <begin position="323"/>
        <end position="459"/>
    </location>
</feature>
<evidence type="ECO:0000256" key="1">
    <source>
        <dbReference type="SAM" id="MobiDB-lite"/>
    </source>
</evidence>
<dbReference type="PROSITE" id="PS50004">
    <property type="entry name" value="C2"/>
    <property type="match status" value="2"/>
</dbReference>
<feature type="domain" description="C2" evidence="3">
    <location>
        <begin position="185"/>
        <end position="314"/>
    </location>
</feature>
<proteinExistence type="predicted"/>
<dbReference type="PANTHER" id="PTHR10024">
    <property type="entry name" value="SYNAPTOTAGMIN"/>
    <property type="match status" value="1"/>
</dbReference>
<dbReference type="GO" id="GO:0001786">
    <property type="term" value="F:phosphatidylserine binding"/>
    <property type="evidence" value="ECO:0007669"/>
    <property type="project" value="TreeGrafter"/>
</dbReference>
<dbReference type="InterPro" id="IPR000008">
    <property type="entry name" value="C2_dom"/>
</dbReference>
<dbReference type="GO" id="GO:0005509">
    <property type="term" value="F:calcium ion binding"/>
    <property type="evidence" value="ECO:0007669"/>
    <property type="project" value="TreeGrafter"/>
</dbReference>
<keyword evidence="5" id="KW-1185">Reference proteome</keyword>
<reference evidence="4" key="1">
    <citation type="submission" date="2021-10" db="EMBL/GenBank/DDBJ databases">
        <title>Tropical sea cucumber genome reveals ecological adaptation and Cuvierian tubules defense mechanism.</title>
        <authorList>
            <person name="Chen T."/>
        </authorList>
    </citation>
    <scope>NUCLEOTIDE SEQUENCE</scope>
    <source>
        <strain evidence="4">Nanhai2018</strain>
        <tissue evidence="4">Muscle</tissue>
    </source>
</reference>
<organism evidence="4 5">
    <name type="scientific">Holothuria leucospilota</name>
    <name type="common">Black long sea cucumber</name>
    <name type="synonym">Mertensiothuria leucospilota</name>
    <dbReference type="NCBI Taxonomy" id="206669"/>
    <lineage>
        <taxon>Eukaryota</taxon>
        <taxon>Metazoa</taxon>
        <taxon>Echinodermata</taxon>
        <taxon>Eleutherozoa</taxon>
        <taxon>Echinozoa</taxon>
        <taxon>Holothuroidea</taxon>
        <taxon>Aspidochirotacea</taxon>
        <taxon>Aspidochirotida</taxon>
        <taxon>Holothuriidae</taxon>
        <taxon>Holothuria</taxon>
    </lineage>
</organism>
<feature type="transmembrane region" description="Helical" evidence="2">
    <location>
        <begin position="6"/>
        <end position="25"/>
    </location>
</feature>
<keyword evidence="2" id="KW-0472">Membrane</keyword>
<dbReference type="GO" id="GO:0017156">
    <property type="term" value="P:calcium-ion regulated exocytosis"/>
    <property type="evidence" value="ECO:0007669"/>
    <property type="project" value="TreeGrafter"/>
</dbReference>
<dbReference type="InterPro" id="IPR035892">
    <property type="entry name" value="C2_domain_sf"/>
</dbReference>
<dbReference type="GO" id="GO:0070382">
    <property type="term" value="C:exocytic vesicle"/>
    <property type="evidence" value="ECO:0007669"/>
    <property type="project" value="TreeGrafter"/>
</dbReference>
<evidence type="ECO:0000313" key="5">
    <source>
        <dbReference type="Proteomes" id="UP001152320"/>
    </source>
</evidence>
<dbReference type="EMBL" id="JAIZAY010000003">
    <property type="protein sequence ID" value="KAJ8045266.1"/>
    <property type="molecule type" value="Genomic_DNA"/>
</dbReference>
<name>A0A9Q1CH96_HOLLE</name>
<gene>
    <name evidence="4" type="ORF">HOLleu_08241</name>
</gene>
<feature type="compositionally biased region" description="Basic and acidic residues" evidence="1">
    <location>
        <begin position="101"/>
        <end position="120"/>
    </location>
</feature>
<protein>
    <submittedName>
        <fullName evidence="4">Synaptotagmin-11</fullName>
    </submittedName>
</protein>
<dbReference type="SUPFAM" id="SSF49562">
    <property type="entry name" value="C2 domain (Calcium/lipid-binding domain, CaLB)"/>
    <property type="match status" value="2"/>
</dbReference>
<feature type="region of interest" description="Disordered" evidence="1">
    <location>
        <begin position="73"/>
        <end position="125"/>
    </location>
</feature>
<dbReference type="GO" id="GO:0005886">
    <property type="term" value="C:plasma membrane"/>
    <property type="evidence" value="ECO:0007669"/>
    <property type="project" value="TreeGrafter"/>
</dbReference>
<sequence>MTVALIVVIALISVILVAIGVYFILKRIRRRRTSHEFGQNDQARIIPTIPKKITTISVQSRIAKAKTNTTWANEEIDETNGSINGGPAERQGRRGSRKRYDRILNESESPKVTKQKDSSSSRKKLSGRFSPFNLEIGKFVSKKYKKAMSVPVRPKPDFQTDSPVFVGGVQVSRSVSSDDMLVAEAIGMLHLNIAHRHIEEELIITINRVTELDLADIRSKGDGAINPALYVAGCIMPGHRRRFKTKDSAVTEDPCWNETFTLNDLSFSAIGQMALKFRLILRPAIGQRSRYLGSGIAILQDMEFGSSKDMDISLIKPAFEHSDLGDLHLSLCYQPESQRLVCLVIEAKDLLKTTAAGARTQSSVRIDVISGERRLGRHKTKSVKETEDPVWNDQFAFTVPLEDTALRGVSFVFSVVQRDMVKGGHTIGQVHLGWDAVCEELEHWETVIQNPNRPIDAWHSLQSPE</sequence>
<dbReference type="Proteomes" id="UP001152320">
    <property type="component" value="Chromosome 3"/>
</dbReference>
<dbReference type="SMART" id="SM00239">
    <property type="entry name" value="C2"/>
    <property type="match status" value="1"/>
</dbReference>
<dbReference type="Pfam" id="PF00168">
    <property type="entry name" value="C2"/>
    <property type="match status" value="2"/>
</dbReference>
<evidence type="ECO:0000256" key="2">
    <source>
        <dbReference type="SAM" id="Phobius"/>
    </source>
</evidence>
<dbReference type="GO" id="GO:0030276">
    <property type="term" value="F:clathrin binding"/>
    <property type="evidence" value="ECO:0007669"/>
    <property type="project" value="TreeGrafter"/>
</dbReference>
<evidence type="ECO:0000313" key="4">
    <source>
        <dbReference type="EMBL" id="KAJ8045266.1"/>
    </source>
</evidence>
<evidence type="ECO:0000259" key="3">
    <source>
        <dbReference type="PROSITE" id="PS50004"/>
    </source>
</evidence>
<keyword evidence="2" id="KW-0812">Transmembrane</keyword>
<accession>A0A9Q1CH96</accession>
<dbReference type="GO" id="GO:0005544">
    <property type="term" value="F:calcium-dependent phospholipid binding"/>
    <property type="evidence" value="ECO:0007669"/>
    <property type="project" value="TreeGrafter"/>
</dbReference>
<dbReference type="Gene3D" id="2.60.40.150">
    <property type="entry name" value="C2 domain"/>
    <property type="match status" value="2"/>
</dbReference>
<dbReference type="AlphaFoldDB" id="A0A9Q1CH96"/>
<comment type="caution">
    <text evidence="4">The sequence shown here is derived from an EMBL/GenBank/DDBJ whole genome shotgun (WGS) entry which is preliminary data.</text>
</comment>